<accession>A0A8J9SCC2</accession>
<dbReference type="InterPro" id="IPR016055">
    <property type="entry name" value="A-D-PHexomutase_a/b/a-I/II/III"/>
</dbReference>
<feature type="domain" description="Phosphoacetylglucosamine mutase AMG1" evidence="8">
    <location>
        <begin position="375"/>
        <end position="525"/>
    </location>
</feature>
<dbReference type="SUPFAM" id="SSF55957">
    <property type="entry name" value="Phosphoglucomutase, C-terminal domain"/>
    <property type="match status" value="1"/>
</dbReference>
<keyword evidence="4" id="KW-0460">Magnesium</keyword>
<dbReference type="Proteomes" id="UP000836788">
    <property type="component" value="Chromosome 22"/>
</dbReference>
<evidence type="ECO:0000256" key="2">
    <source>
        <dbReference type="ARBA" id="ARBA00010231"/>
    </source>
</evidence>
<evidence type="ECO:0000259" key="8">
    <source>
        <dbReference type="Pfam" id="PF21404"/>
    </source>
</evidence>
<evidence type="ECO:0000256" key="5">
    <source>
        <dbReference type="ARBA" id="ARBA00023235"/>
    </source>
</evidence>
<sequence length="634" mass="68538">MLAIADPEPDSAPILSLRQPVTMNATPIRLDPQPSHAELARLCDKYPVSMESERTMEYGTAGFRYDAAVLPPVMVRVGILATLRALETASGYHVGVMVTASHNDESYNGVKIADPDGGMMNAQGERLAVYLANERNTDALVQYFVAQQAKYTTEKRIHSGNAATEPVVVHVGRDTRSHSPFLTCLVVKAARACGALVLDHGVVTTPMLHHAVLHANHVKFLPKLIPHRPHVDGYQRLLIDSYRALLATTDNQAPLQRSLLVDCACGVGYIGLEALLQTLDQQSSGFGSSTTIVPTNGPDSGGPLNESCGSEYVQKMIVPPTWYDADLFTSATTSEGRAIKPASVDKSYCAALDGDADRIVFFSEGGHGSDFFLLDGDKIACLLCDFVGNELGILQKAVPSISFLSLGVVQTAYANGASTAYLEQKLGKANVAIAKTGVKHVHAAAHQFDIGVYFEANGHGTIVFGDRYYDALNEAAAFLSTAVQDTVATRALRRLETLPLLVNQAVGDALSDLLLVDAILTLRRWTLAEWNAIYQDLPSRQDKIRVQDRSIIQTNDNETRCLAPASVQPRLDELVQQQPSGRCFIRPSGTEDVVRIYAEAATREAADTLCQAAARVVHDECQGVGEPPSIQSRM</sequence>
<gene>
    <name evidence="9" type="ORF">PTTT1_LOCUS31593</name>
</gene>
<protein>
    <recommendedName>
        <fullName evidence="10">Phosphoacetylglucosamine mutase</fullName>
    </recommendedName>
</protein>
<comment type="similarity">
    <text evidence="2">Belongs to the phosphohexose mutase family.</text>
</comment>
<dbReference type="GO" id="GO:0005975">
    <property type="term" value="P:carbohydrate metabolic process"/>
    <property type="evidence" value="ECO:0007669"/>
    <property type="project" value="InterPro"/>
</dbReference>
<evidence type="ECO:0000259" key="6">
    <source>
        <dbReference type="Pfam" id="PF00408"/>
    </source>
</evidence>
<organism evidence="9">
    <name type="scientific">Phaeodactylum tricornutum</name>
    <name type="common">Diatom</name>
    <dbReference type="NCBI Taxonomy" id="2850"/>
    <lineage>
        <taxon>Eukaryota</taxon>
        <taxon>Sar</taxon>
        <taxon>Stramenopiles</taxon>
        <taxon>Ochrophyta</taxon>
        <taxon>Bacillariophyta</taxon>
        <taxon>Bacillariophyceae</taxon>
        <taxon>Bacillariophycidae</taxon>
        <taxon>Naviculales</taxon>
        <taxon>Phaeodactylaceae</taxon>
        <taxon>Phaeodactylum</taxon>
    </lineage>
</organism>
<evidence type="ECO:0000256" key="1">
    <source>
        <dbReference type="ARBA" id="ARBA00001946"/>
    </source>
</evidence>
<dbReference type="FunFam" id="3.30.310.50:FF:000003">
    <property type="entry name" value="Phosphoacetylglucosamine mutase"/>
    <property type="match status" value="1"/>
</dbReference>
<dbReference type="SUPFAM" id="SSF53738">
    <property type="entry name" value="Phosphoglucomutase, first 3 domains"/>
    <property type="match status" value="3"/>
</dbReference>
<proteinExistence type="inferred from homology"/>
<evidence type="ECO:0000313" key="9">
    <source>
        <dbReference type="EMBL" id="CAG9286216.1"/>
    </source>
</evidence>
<feature type="domain" description="Alpha-D-phosphohexomutase alpha/beta/alpha" evidence="7">
    <location>
        <begin position="89"/>
        <end position="123"/>
    </location>
</feature>
<dbReference type="Pfam" id="PF21404">
    <property type="entry name" value="AMG1_III"/>
    <property type="match status" value="1"/>
</dbReference>
<evidence type="ECO:0008006" key="10">
    <source>
        <dbReference type="Google" id="ProtNLM"/>
    </source>
</evidence>
<dbReference type="AlphaFoldDB" id="A0A8J9SCC2"/>
<dbReference type="Gene3D" id="3.40.120.10">
    <property type="entry name" value="Alpha-D-Glucose-1,6-Bisphosphate, subunit A, domain 3"/>
    <property type="match status" value="2"/>
</dbReference>
<dbReference type="Pfam" id="PF00408">
    <property type="entry name" value="PGM_PMM_IV"/>
    <property type="match status" value="1"/>
</dbReference>
<dbReference type="GO" id="GO:0006048">
    <property type="term" value="P:UDP-N-acetylglucosamine biosynthetic process"/>
    <property type="evidence" value="ECO:0007669"/>
    <property type="project" value="TreeGrafter"/>
</dbReference>
<reference evidence="9" key="1">
    <citation type="submission" date="2022-02" db="EMBL/GenBank/DDBJ databases">
        <authorList>
            <person name="Giguere J D."/>
        </authorList>
    </citation>
    <scope>NUCLEOTIDE SEQUENCE</scope>
    <source>
        <strain evidence="9">CCAP 1055/1</strain>
    </source>
</reference>
<dbReference type="PANTHER" id="PTHR45955">
    <property type="entry name" value="PHOSPHOACETYLGLUCOSAMINE MUTASE"/>
    <property type="match status" value="1"/>
</dbReference>
<dbReference type="InterPro" id="IPR005844">
    <property type="entry name" value="A-D-PHexomutase_a/b/a-I"/>
</dbReference>
<evidence type="ECO:0000256" key="3">
    <source>
        <dbReference type="ARBA" id="ARBA00022723"/>
    </source>
</evidence>
<dbReference type="GO" id="GO:0046872">
    <property type="term" value="F:metal ion binding"/>
    <property type="evidence" value="ECO:0007669"/>
    <property type="project" value="UniProtKB-KW"/>
</dbReference>
<evidence type="ECO:0000256" key="4">
    <source>
        <dbReference type="ARBA" id="ARBA00022842"/>
    </source>
</evidence>
<dbReference type="EMBL" id="OU594963">
    <property type="protein sequence ID" value="CAG9286216.1"/>
    <property type="molecule type" value="Genomic_DNA"/>
</dbReference>
<dbReference type="Pfam" id="PF02878">
    <property type="entry name" value="PGM_PMM_I"/>
    <property type="match status" value="2"/>
</dbReference>
<name>A0A8J9SCC2_PHATR</name>
<dbReference type="InterPro" id="IPR049022">
    <property type="entry name" value="AMG1_III"/>
</dbReference>
<dbReference type="InterPro" id="IPR005843">
    <property type="entry name" value="A-D-PHexomutase_C"/>
</dbReference>
<keyword evidence="5" id="KW-0413">Isomerase</keyword>
<feature type="domain" description="Alpha-D-phosphohexomutase C-terminal" evidence="6">
    <location>
        <begin position="580"/>
        <end position="614"/>
    </location>
</feature>
<keyword evidence="3" id="KW-0479">Metal-binding</keyword>
<comment type="cofactor">
    <cofactor evidence="1">
        <name>Mg(2+)</name>
        <dbReference type="ChEBI" id="CHEBI:18420"/>
    </cofactor>
</comment>
<dbReference type="PANTHER" id="PTHR45955:SF1">
    <property type="entry name" value="PHOSPHOACETYLGLUCOSAMINE MUTASE"/>
    <property type="match status" value="1"/>
</dbReference>
<dbReference type="GO" id="GO:0004610">
    <property type="term" value="F:phosphoacetylglucosamine mutase activity"/>
    <property type="evidence" value="ECO:0007669"/>
    <property type="project" value="TreeGrafter"/>
</dbReference>
<feature type="domain" description="Alpha-D-phosphohexomutase alpha/beta/alpha" evidence="7">
    <location>
        <begin position="137"/>
        <end position="216"/>
    </location>
</feature>
<evidence type="ECO:0000259" key="7">
    <source>
        <dbReference type="Pfam" id="PF02878"/>
    </source>
</evidence>
<dbReference type="InterPro" id="IPR036900">
    <property type="entry name" value="A-D-PHexomutase_C_sf"/>
</dbReference>
<dbReference type="Gene3D" id="3.30.310.50">
    <property type="entry name" value="Alpha-D-phosphohexomutase, C-terminal domain"/>
    <property type="match status" value="1"/>
</dbReference>